<sequence length="131" mass="14172">MKRDMDPIRELLLKLEARPVPHSGIEWIVPDRLDIQVPGHDIEAIGYHLSLLEQAGLVEAEGMGFGISPGPGIAFRGLSWAGHDFLDTVRSADVWDKTSKVARAVGGLTVDLLMATAKTYLETKIKGLVGG</sequence>
<dbReference type="InterPro" id="IPR019650">
    <property type="entry name" value="DUF2513"/>
</dbReference>
<evidence type="ECO:0000313" key="2">
    <source>
        <dbReference type="Proteomes" id="UP000494261"/>
    </source>
</evidence>
<reference evidence="1 2" key="1">
    <citation type="submission" date="2019-09" db="EMBL/GenBank/DDBJ databases">
        <authorList>
            <person name="Depoorter E."/>
        </authorList>
    </citation>
    <scope>NUCLEOTIDE SEQUENCE [LARGE SCALE GENOMIC DNA]</scope>
    <source>
        <strain evidence="1">LMG 13014</strain>
    </source>
</reference>
<name>A0A6P2T661_9BURK</name>
<dbReference type="EMBL" id="CABVQC010000121">
    <property type="protein sequence ID" value="VWC53801.1"/>
    <property type="molecule type" value="Genomic_DNA"/>
</dbReference>
<evidence type="ECO:0008006" key="3">
    <source>
        <dbReference type="Google" id="ProtNLM"/>
    </source>
</evidence>
<protein>
    <recommendedName>
        <fullName evidence="3">DUF2513 domain-containing protein</fullName>
    </recommendedName>
</protein>
<dbReference type="Proteomes" id="UP000494261">
    <property type="component" value="Unassembled WGS sequence"/>
</dbReference>
<evidence type="ECO:0000313" key="1">
    <source>
        <dbReference type="EMBL" id="VWC53801.1"/>
    </source>
</evidence>
<dbReference type="Pfam" id="PF10711">
    <property type="entry name" value="DUF2513"/>
    <property type="match status" value="1"/>
</dbReference>
<dbReference type="AlphaFoldDB" id="A0A6P2T661"/>
<proteinExistence type="predicted"/>
<accession>A0A6P2T661</accession>
<organism evidence="1 2">
    <name type="scientific">Burkholderia aenigmatica</name>
    <dbReference type="NCBI Taxonomy" id="2015348"/>
    <lineage>
        <taxon>Bacteria</taxon>
        <taxon>Pseudomonadati</taxon>
        <taxon>Pseudomonadota</taxon>
        <taxon>Betaproteobacteria</taxon>
        <taxon>Burkholderiales</taxon>
        <taxon>Burkholderiaceae</taxon>
        <taxon>Burkholderia</taxon>
        <taxon>Burkholderia cepacia complex</taxon>
    </lineage>
</organism>
<dbReference type="RefSeq" id="WP_175026634.1">
    <property type="nucleotide sequence ID" value="NZ_CABVQC010000121.1"/>
</dbReference>
<gene>
    <name evidence="1" type="ORF">BLA13014_08264</name>
</gene>